<sequence length="182" mass="20655">MNIIKLKSIISFRKNLIVLLTFGITSIAFLSVSCNNDDTPTQEEKINTMLKEVRKVTSSLTTIESAEKLGWNNKLSDCVEHPTEGGMGYHIANMDYMDGRINHKEPQVLLFASSSNNEGLQLVGVEYIVPFTILPSTAEAPELFFKKFHKNEDQQIWALHAWTELENPKGTFYDWNPKVSCQ</sequence>
<evidence type="ECO:0000313" key="1">
    <source>
        <dbReference type="EMBL" id="SHE97797.1"/>
    </source>
</evidence>
<evidence type="ECO:0000313" key="2">
    <source>
        <dbReference type="Proteomes" id="UP000184406"/>
    </source>
</evidence>
<keyword evidence="2" id="KW-1185">Reference proteome</keyword>
<organism evidence="1 2">
    <name type="scientific">Arenibacter palladensis</name>
    <dbReference type="NCBI Taxonomy" id="237373"/>
    <lineage>
        <taxon>Bacteria</taxon>
        <taxon>Pseudomonadati</taxon>
        <taxon>Bacteroidota</taxon>
        <taxon>Flavobacteriia</taxon>
        <taxon>Flavobacteriales</taxon>
        <taxon>Flavobacteriaceae</taxon>
        <taxon>Arenibacter</taxon>
    </lineage>
</organism>
<accession>A0A1M4XW46</accession>
<dbReference type="AlphaFoldDB" id="A0A1M4XW46"/>
<name>A0A1M4XW46_9FLAO</name>
<dbReference type="RefSeq" id="WP_072861081.1">
    <property type="nucleotide sequence ID" value="NZ_FQUX01000002.1"/>
</dbReference>
<dbReference type="EMBL" id="FQUX01000002">
    <property type="protein sequence ID" value="SHE97797.1"/>
    <property type="molecule type" value="Genomic_DNA"/>
</dbReference>
<dbReference type="PROSITE" id="PS51257">
    <property type="entry name" value="PROKAR_LIPOPROTEIN"/>
    <property type="match status" value="1"/>
</dbReference>
<dbReference type="OrthoDB" id="2449873at2"/>
<reference evidence="2" key="1">
    <citation type="submission" date="2016-11" db="EMBL/GenBank/DDBJ databases">
        <authorList>
            <person name="Varghese N."/>
            <person name="Submissions S."/>
        </authorList>
    </citation>
    <scope>NUCLEOTIDE SEQUENCE [LARGE SCALE GENOMIC DNA]</scope>
    <source>
        <strain evidence="2">DSM 17539</strain>
    </source>
</reference>
<protein>
    <submittedName>
        <fullName evidence="1">Uncharacterized protein</fullName>
    </submittedName>
</protein>
<dbReference type="Proteomes" id="UP000184406">
    <property type="component" value="Unassembled WGS sequence"/>
</dbReference>
<gene>
    <name evidence="1" type="ORF">SAMN03080594_102227</name>
</gene>
<proteinExistence type="predicted"/>